<evidence type="ECO:0000313" key="7">
    <source>
        <dbReference type="Proteomes" id="UP000184159"/>
    </source>
</evidence>
<dbReference type="Proteomes" id="UP000184159">
    <property type="component" value="Unassembled WGS sequence"/>
</dbReference>
<keyword evidence="4" id="KW-0812">Transmembrane</keyword>
<dbReference type="EMBL" id="FQUH01000011">
    <property type="protein sequence ID" value="SHF49419.1"/>
    <property type="molecule type" value="Genomic_DNA"/>
</dbReference>
<name>A0A1M5C3V8_VIBGA</name>
<evidence type="ECO:0000259" key="5">
    <source>
        <dbReference type="Pfam" id="PF09084"/>
    </source>
</evidence>
<dbReference type="AlphaFoldDB" id="A0A1M5C3V8"/>
<evidence type="ECO:0000256" key="4">
    <source>
        <dbReference type="SAM" id="Phobius"/>
    </source>
</evidence>
<dbReference type="Gene3D" id="3.40.190.10">
    <property type="entry name" value="Periplasmic binding protein-like II"/>
    <property type="match status" value="2"/>
</dbReference>
<dbReference type="PANTHER" id="PTHR30024:SF47">
    <property type="entry name" value="TAURINE-BINDING PERIPLASMIC PROTEIN"/>
    <property type="match status" value="1"/>
</dbReference>
<keyword evidence="4" id="KW-1133">Transmembrane helix</keyword>
<proteinExistence type="inferred from homology"/>
<feature type="transmembrane region" description="Helical" evidence="4">
    <location>
        <begin position="6"/>
        <end position="28"/>
    </location>
</feature>
<dbReference type="InterPro" id="IPR015168">
    <property type="entry name" value="SsuA/THI5"/>
</dbReference>
<comment type="similarity">
    <text evidence="2">Belongs to the bacterial solute-binding protein SsuA/TauA family.</text>
</comment>
<dbReference type="PANTHER" id="PTHR30024">
    <property type="entry name" value="ALIPHATIC SULFONATES-BINDING PROTEIN-RELATED"/>
    <property type="match status" value="1"/>
</dbReference>
<comment type="subcellular location">
    <subcellularLocation>
        <location evidence="1">Periplasm</location>
    </subcellularLocation>
</comment>
<keyword evidence="7" id="KW-1185">Reference proteome</keyword>
<organism evidence="6 7">
    <name type="scientific">Vibrio gazogenes DSM 21264 = NBRC 103151</name>
    <dbReference type="NCBI Taxonomy" id="1123492"/>
    <lineage>
        <taxon>Bacteria</taxon>
        <taxon>Pseudomonadati</taxon>
        <taxon>Pseudomonadota</taxon>
        <taxon>Gammaproteobacteria</taxon>
        <taxon>Vibrionales</taxon>
        <taxon>Vibrionaceae</taxon>
        <taxon>Vibrio</taxon>
    </lineage>
</organism>
<protein>
    <submittedName>
        <fullName evidence="6">ABC-type nitrate/sulfonate/bicarbonate transport system, substrate-binding protein</fullName>
    </submittedName>
</protein>
<sequence length="338" mass="37921">MITRFTFLRWIGLLIILAVGFSIFLFLVHKEQSMMIPKSKEHVRIAVSQTPLSSPFLVAKQLGIFAKYGLDVTLVPCYGGVACINELFSGTVDYATSSESVVMFESFKRNDFMVLSSFVESDHDVKLLSLQRTGVRQVSDLIGKTVGMVKASSSEFYLDALLLVNNLTNNQVNKVYLKPQALTTALFEGRVDAISVWEPYGYQAASQSAAPLVNLSLSGVYQLSFNLLMMRTSYIQKQETHQRLLQALADTIDWIHQHPESSRSIVGRVLSVKKIQLESTWKDYVFRLSLGNALLSNLQLQARWAIDSGIVKGPLPDYRKMLASDTLERLQDQQDVLP</sequence>
<dbReference type="Pfam" id="PF09084">
    <property type="entry name" value="NMT1"/>
    <property type="match status" value="1"/>
</dbReference>
<evidence type="ECO:0000256" key="2">
    <source>
        <dbReference type="ARBA" id="ARBA00010742"/>
    </source>
</evidence>
<keyword evidence="3" id="KW-0732">Signal</keyword>
<evidence type="ECO:0000313" key="6">
    <source>
        <dbReference type="EMBL" id="SHF49419.1"/>
    </source>
</evidence>
<dbReference type="SUPFAM" id="SSF53850">
    <property type="entry name" value="Periplasmic binding protein-like II"/>
    <property type="match status" value="1"/>
</dbReference>
<reference evidence="7" key="1">
    <citation type="submission" date="2016-11" db="EMBL/GenBank/DDBJ databases">
        <authorList>
            <person name="Varghese N."/>
            <person name="Submissions S."/>
        </authorList>
    </citation>
    <scope>NUCLEOTIDE SEQUENCE [LARGE SCALE GENOMIC DNA]</scope>
    <source>
        <strain evidence="7">DSM 21264</strain>
    </source>
</reference>
<dbReference type="RefSeq" id="WP_072959640.1">
    <property type="nucleotide sequence ID" value="NZ_FQUH01000011.1"/>
</dbReference>
<accession>A0A1M5C3V8</accession>
<keyword evidence="4" id="KW-0472">Membrane</keyword>
<gene>
    <name evidence="6" type="ORF">SAMN02745781_02416</name>
</gene>
<feature type="domain" description="SsuA/THI5-like" evidence="5">
    <location>
        <begin position="53"/>
        <end position="261"/>
    </location>
</feature>
<dbReference type="GO" id="GO:0042597">
    <property type="term" value="C:periplasmic space"/>
    <property type="evidence" value="ECO:0007669"/>
    <property type="project" value="UniProtKB-SubCell"/>
</dbReference>
<evidence type="ECO:0000256" key="3">
    <source>
        <dbReference type="ARBA" id="ARBA00022729"/>
    </source>
</evidence>
<dbReference type="GO" id="GO:0042918">
    <property type="term" value="P:alkanesulfonate transmembrane transport"/>
    <property type="evidence" value="ECO:0007669"/>
    <property type="project" value="TreeGrafter"/>
</dbReference>
<evidence type="ECO:0000256" key="1">
    <source>
        <dbReference type="ARBA" id="ARBA00004418"/>
    </source>
</evidence>